<proteinExistence type="predicted"/>
<dbReference type="EMBL" id="SWCJ01000001">
    <property type="protein sequence ID" value="TKB58648.1"/>
    <property type="molecule type" value="Genomic_DNA"/>
</dbReference>
<evidence type="ECO:0000256" key="2">
    <source>
        <dbReference type="ARBA" id="ARBA00023125"/>
    </source>
</evidence>
<reference evidence="6 7" key="1">
    <citation type="submission" date="2019-04" db="EMBL/GenBank/DDBJ databases">
        <authorList>
            <person name="Hwang J.C."/>
        </authorList>
    </citation>
    <scope>NUCLEOTIDE SEQUENCE [LARGE SCALE GENOMIC DNA]</scope>
    <source>
        <strain evidence="6 7">IMCC35002</strain>
    </source>
</reference>
<dbReference type="InterPro" id="IPR001789">
    <property type="entry name" value="Sig_transdc_resp-reg_receiver"/>
</dbReference>
<dbReference type="GO" id="GO:0000160">
    <property type="term" value="P:phosphorelay signal transduction system"/>
    <property type="evidence" value="ECO:0007669"/>
    <property type="project" value="InterPro"/>
</dbReference>
<feature type="modified residue" description="4-aspartylphosphate" evidence="3">
    <location>
        <position position="58"/>
    </location>
</feature>
<protein>
    <submittedName>
        <fullName evidence="6">Response regulator transcription factor</fullName>
    </submittedName>
</protein>
<keyword evidence="2" id="KW-0238">DNA-binding</keyword>
<evidence type="ECO:0000256" key="1">
    <source>
        <dbReference type="ARBA" id="ARBA00022553"/>
    </source>
</evidence>
<dbReference type="CDD" id="cd17535">
    <property type="entry name" value="REC_NarL-like"/>
    <property type="match status" value="1"/>
</dbReference>
<evidence type="ECO:0000313" key="6">
    <source>
        <dbReference type="EMBL" id="TKB58648.1"/>
    </source>
</evidence>
<gene>
    <name evidence="6" type="ORF">FCL42_02560</name>
</gene>
<accession>A0A4V5NWL7</accession>
<comment type="caution">
    <text evidence="6">The sequence shown here is derived from an EMBL/GenBank/DDBJ whole genome shotgun (WGS) entry which is preliminary data.</text>
</comment>
<dbReference type="AlphaFoldDB" id="A0A4V5NWL7"/>
<evidence type="ECO:0000256" key="3">
    <source>
        <dbReference type="PROSITE-ProRule" id="PRU00169"/>
    </source>
</evidence>
<dbReference type="InterPro" id="IPR051015">
    <property type="entry name" value="EvgA-like"/>
</dbReference>
<sequence>MQFIDKLIIADDHPLFRQALANVIDARFQDVSIFEADGIDTLDAVLSSHPDAELLLLDLNIPNAHGLNTLIRIRSEHPNLAVVVVSGQEDTKTISQAMRCGASGFIPKSKPVPQMMEAIEAVASGGQWLPQGMELECEAEDDMADRIARLSPRQHRILLMFADGLLNKQIAAELGLSEATVKAHASALFLKLGVRTRTQAVIAMQQLQTSRTVVEI</sequence>
<evidence type="ECO:0000259" key="5">
    <source>
        <dbReference type="PROSITE" id="PS50110"/>
    </source>
</evidence>
<dbReference type="InterPro" id="IPR000792">
    <property type="entry name" value="Tscrpt_reg_LuxR_C"/>
</dbReference>
<dbReference type="PANTHER" id="PTHR45566:SF1">
    <property type="entry name" value="HTH-TYPE TRANSCRIPTIONAL REGULATOR YHJB-RELATED"/>
    <property type="match status" value="1"/>
</dbReference>
<dbReference type="GO" id="GO:0006355">
    <property type="term" value="P:regulation of DNA-templated transcription"/>
    <property type="evidence" value="ECO:0007669"/>
    <property type="project" value="InterPro"/>
</dbReference>
<dbReference type="PROSITE" id="PS50043">
    <property type="entry name" value="HTH_LUXR_2"/>
    <property type="match status" value="1"/>
</dbReference>
<dbReference type="Pfam" id="PF00196">
    <property type="entry name" value="GerE"/>
    <property type="match status" value="1"/>
</dbReference>
<feature type="domain" description="HTH luxR-type" evidence="4">
    <location>
        <begin position="143"/>
        <end position="208"/>
    </location>
</feature>
<dbReference type="CDD" id="cd06170">
    <property type="entry name" value="LuxR_C_like"/>
    <property type="match status" value="1"/>
</dbReference>
<dbReference type="SMART" id="SM00448">
    <property type="entry name" value="REC"/>
    <property type="match status" value="1"/>
</dbReference>
<dbReference type="PROSITE" id="PS50110">
    <property type="entry name" value="RESPONSE_REGULATORY"/>
    <property type="match status" value="1"/>
</dbReference>
<dbReference type="SUPFAM" id="SSF52172">
    <property type="entry name" value="CheY-like"/>
    <property type="match status" value="1"/>
</dbReference>
<dbReference type="Pfam" id="PF00072">
    <property type="entry name" value="Response_reg"/>
    <property type="match status" value="1"/>
</dbReference>
<name>A0A4V5NWL7_9GAMM</name>
<evidence type="ECO:0000259" key="4">
    <source>
        <dbReference type="PROSITE" id="PS50043"/>
    </source>
</evidence>
<keyword evidence="1 3" id="KW-0597">Phosphoprotein</keyword>
<dbReference type="SUPFAM" id="SSF46894">
    <property type="entry name" value="C-terminal effector domain of the bipartite response regulators"/>
    <property type="match status" value="1"/>
</dbReference>
<dbReference type="SMART" id="SM00421">
    <property type="entry name" value="HTH_LUXR"/>
    <property type="match status" value="1"/>
</dbReference>
<dbReference type="Proteomes" id="UP000305675">
    <property type="component" value="Unassembled WGS sequence"/>
</dbReference>
<dbReference type="InterPro" id="IPR016032">
    <property type="entry name" value="Sig_transdc_resp-reg_C-effctor"/>
</dbReference>
<organism evidence="6 7">
    <name type="scientific">Ferrimonas aestuarii</name>
    <dbReference type="NCBI Taxonomy" id="2569539"/>
    <lineage>
        <taxon>Bacteria</taxon>
        <taxon>Pseudomonadati</taxon>
        <taxon>Pseudomonadota</taxon>
        <taxon>Gammaproteobacteria</taxon>
        <taxon>Alteromonadales</taxon>
        <taxon>Ferrimonadaceae</taxon>
        <taxon>Ferrimonas</taxon>
    </lineage>
</organism>
<dbReference type="RefSeq" id="WP_136861796.1">
    <property type="nucleotide sequence ID" value="NZ_SWCJ01000001.1"/>
</dbReference>
<dbReference type="InterPro" id="IPR011006">
    <property type="entry name" value="CheY-like_superfamily"/>
</dbReference>
<dbReference type="PANTHER" id="PTHR45566">
    <property type="entry name" value="HTH-TYPE TRANSCRIPTIONAL REGULATOR YHJB-RELATED"/>
    <property type="match status" value="1"/>
</dbReference>
<feature type="domain" description="Response regulatory" evidence="5">
    <location>
        <begin position="6"/>
        <end position="123"/>
    </location>
</feature>
<dbReference type="PROSITE" id="PS00622">
    <property type="entry name" value="HTH_LUXR_1"/>
    <property type="match status" value="1"/>
</dbReference>
<dbReference type="PRINTS" id="PR00038">
    <property type="entry name" value="HTHLUXR"/>
</dbReference>
<dbReference type="InterPro" id="IPR058245">
    <property type="entry name" value="NreC/VraR/RcsB-like_REC"/>
</dbReference>
<dbReference type="OrthoDB" id="9814495at2"/>
<dbReference type="GO" id="GO:0003677">
    <property type="term" value="F:DNA binding"/>
    <property type="evidence" value="ECO:0007669"/>
    <property type="project" value="UniProtKB-KW"/>
</dbReference>
<evidence type="ECO:0000313" key="7">
    <source>
        <dbReference type="Proteomes" id="UP000305675"/>
    </source>
</evidence>
<dbReference type="Gene3D" id="3.40.50.2300">
    <property type="match status" value="1"/>
</dbReference>
<keyword evidence="7" id="KW-1185">Reference proteome</keyword>